<gene>
    <name evidence="1 2" type="primary">gatC</name>
    <name evidence="2" type="ORF">ABCS64_11660</name>
</gene>
<reference evidence="3" key="1">
    <citation type="submission" date="2024-06" db="EMBL/GenBank/DDBJ databases">
        <title>Radixoralia hellwigii gen. nov., sp nov., isolated from a root canal in the human oral cavity.</title>
        <authorList>
            <person name="Bartsch S."/>
            <person name="Wittmer A."/>
            <person name="Schulz A.-K."/>
            <person name="Neumann-Schaal M."/>
            <person name="Wolf J."/>
            <person name="Gronow S."/>
            <person name="Tennert C."/>
            <person name="Haecker G."/>
            <person name="Cieplik F."/>
            <person name="Al-Ahmad A."/>
        </authorList>
    </citation>
    <scope>NUCLEOTIDE SEQUENCE [LARGE SCALE GENOMIC DNA]</scope>
    <source>
        <strain evidence="3">Wk13</strain>
    </source>
</reference>
<dbReference type="EC" id="6.3.5.-" evidence="1"/>
<comment type="catalytic activity">
    <reaction evidence="1">
        <text>L-aspartyl-tRNA(Asn) + L-glutamine + ATP + H2O = L-asparaginyl-tRNA(Asn) + L-glutamate + ADP + phosphate + 2 H(+)</text>
        <dbReference type="Rhea" id="RHEA:14513"/>
        <dbReference type="Rhea" id="RHEA-COMP:9674"/>
        <dbReference type="Rhea" id="RHEA-COMP:9677"/>
        <dbReference type="ChEBI" id="CHEBI:15377"/>
        <dbReference type="ChEBI" id="CHEBI:15378"/>
        <dbReference type="ChEBI" id="CHEBI:29985"/>
        <dbReference type="ChEBI" id="CHEBI:30616"/>
        <dbReference type="ChEBI" id="CHEBI:43474"/>
        <dbReference type="ChEBI" id="CHEBI:58359"/>
        <dbReference type="ChEBI" id="CHEBI:78515"/>
        <dbReference type="ChEBI" id="CHEBI:78516"/>
        <dbReference type="ChEBI" id="CHEBI:456216"/>
    </reaction>
</comment>
<dbReference type="Proteomes" id="UP001574673">
    <property type="component" value="Unassembled WGS sequence"/>
</dbReference>
<keyword evidence="3" id="KW-1185">Reference proteome</keyword>
<dbReference type="Pfam" id="PF02686">
    <property type="entry name" value="GatC"/>
    <property type="match status" value="1"/>
</dbReference>
<dbReference type="InterPro" id="IPR036113">
    <property type="entry name" value="Asp/Glu-ADT_sf_sub_c"/>
</dbReference>
<dbReference type="SUPFAM" id="SSF141000">
    <property type="entry name" value="Glu-tRNAGln amidotransferase C subunit"/>
    <property type="match status" value="1"/>
</dbReference>
<keyword evidence="1" id="KW-0067">ATP-binding</keyword>
<evidence type="ECO:0000313" key="3">
    <source>
        <dbReference type="Proteomes" id="UP001574673"/>
    </source>
</evidence>
<comment type="similarity">
    <text evidence="1">Belongs to the GatC family.</text>
</comment>
<dbReference type="EMBL" id="JBEUWX010000003">
    <property type="protein sequence ID" value="MFA9950973.1"/>
    <property type="molecule type" value="Genomic_DNA"/>
</dbReference>
<dbReference type="InterPro" id="IPR003837">
    <property type="entry name" value="GatC"/>
</dbReference>
<dbReference type="NCBIfam" id="TIGR00135">
    <property type="entry name" value="gatC"/>
    <property type="match status" value="1"/>
</dbReference>
<dbReference type="Gene3D" id="1.10.20.60">
    <property type="entry name" value="Glu-tRNAGln amidotransferase C subunit, N-terminal domain"/>
    <property type="match status" value="1"/>
</dbReference>
<evidence type="ECO:0000256" key="1">
    <source>
        <dbReference type="HAMAP-Rule" id="MF_00122"/>
    </source>
</evidence>
<accession>A0ABV4UIG1</accession>
<keyword evidence="1" id="KW-0436">Ligase</keyword>
<proteinExistence type="inferred from homology"/>
<dbReference type="HAMAP" id="MF_00122">
    <property type="entry name" value="GatC"/>
    <property type="match status" value="1"/>
</dbReference>
<dbReference type="RefSeq" id="WP_418892059.1">
    <property type="nucleotide sequence ID" value="NZ_JBEUWX010000003.1"/>
</dbReference>
<keyword evidence="1" id="KW-0547">Nucleotide-binding</keyword>
<dbReference type="PANTHER" id="PTHR15004">
    <property type="entry name" value="GLUTAMYL-TRNA(GLN) AMIDOTRANSFERASE SUBUNIT C, MITOCHONDRIAL"/>
    <property type="match status" value="1"/>
</dbReference>
<organism evidence="2 3">
    <name type="scientific">Dentiradicibacter hellwigii</name>
    <dbReference type="NCBI Taxonomy" id="3149053"/>
    <lineage>
        <taxon>Bacteria</taxon>
        <taxon>Pseudomonadati</taxon>
        <taxon>Pseudomonadota</taxon>
        <taxon>Betaproteobacteria</taxon>
        <taxon>Rhodocyclales</taxon>
        <taxon>Rhodocyclaceae</taxon>
        <taxon>Dentiradicibacter</taxon>
    </lineage>
</organism>
<comment type="subunit">
    <text evidence="1">Heterotrimer of A, B and C subunits.</text>
</comment>
<dbReference type="PANTHER" id="PTHR15004:SF0">
    <property type="entry name" value="GLUTAMYL-TRNA(GLN) AMIDOTRANSFERASE SUBUNIT C, MITOCHONDRIAL"/>
    <property type="match status" value="1"/>
</dbReference>
<comment type="catalytic activity">
    <reaction evidence="1">
        <text>L-glutamyl-tRNA(Gln) + L-glutamine + ATP + H2O = L-glutaminyl-tRNA(Gln) + L-glutamate + ADP + phosphate + H(+)</text>
        <dbReference type="Rhea" id="RHEA:17521"/>
        <dbReference type="Rhea" id="RHEA-COMP:9681"/>
        <dbReference type="Rhea" id="RHEA-COMP:9684"/>
        <dbReference type="ChEBI" id="CHEBI:15377"/>
        <dbReference type="ChEBI" id="CHEBI:15378"/>
        <dbReference type="ChEBI" id="CHEBI:29985"/>
        <dbReference type="ChEBI" id="CHEBI:30616"/>
        <dbReference type="ChEBI" id="CHEBI:43474"/>
        <dbReference type="ChEBI" id="CHEBI:58359"/>
        <dbReference type="ChEBI" id="CHEBI:78520"/>
        <dbReference type="ChEBI" id="CHEBI:78521"/>
        <dbReference type="ChEBI" id="CHEBI:456216"/>
    </reaction>
</comment>
<sequence length="95" mass="10618">MSITHEHVKRVAQLAQLEISADENETIRAQLDDIIGLIEQLQAVDTHGVEPMAHVLDLGQRLRPDIVTESNRREDFLAIAPQTEAGLFIVPKVIE</sequence>
<name>A0ABV4UIG1_9RHOO</name>
<comment type="caution">
    <text evidence="2">The sequence shown here is derived from an EMBL/GenBank/DDBJ whole genome shotgun (WGS) entry which is preliminary data.</text>
</comment>
<comment type="function">
    <text evidence="1">Allows the formation of correctly charged Asn-tRNA(Asn) or Gln-tRNA(Gln) through the transamidation of misacylated Asp-tRNA(Asn) or Glu-tRNA(Gln) in organisms which lack either or both of asparaginyl-tRNA or glutaminyl-tRNA synthetases. The reaction takes place in the presence of glutamine and ATP through an activated phospho-Asp-tRNA(Asn) or phospho-Glu-tRNA(Gln).</text>
</comment>
<evidence type="ECO:0000313" key="2">
    <source>
        <dbReference type="EMBL" id="MFA9950973.1"/>
    </source>
</evidence>
<keyword evidence="1" id="KW-0648">Protein biosynthesis</keyword>
<protein>
    <recommendedName>
        <fullName evidence="1">Aspartyl/glutamyl-tRNA(Asn/Gln) amidotransferase subunit C</fullName>
        <shortName evidence="1">Asp/Glu-ADT subunit C</shortName>
        <ecNumber evidence="1">6.3.5.-</ecNumber>
    </recommendedName>
</protein>